<keyword evidence="2" id="KW-0732">Signal</keyword>
<evidence type="ECO:0000313" key="4">
    <source>
        <dbReference type="Proteomes" id="UP001595711"/>
    </source>
</evidence>
<feature type="region of interest" description="Disordered" evidence="1">
    <location>
        <begin position="140"/>
        <end position="197"/>
    </location>
</feature>
<accession>A0ABV7VCF7</accession>
<dbReference type="InterPro" id="IPR053196">
    <property type="entry name" value="Lipoprotein_YbaY-like"/>
</dbReference>
<dbReference type="PANTHER" id="PTHR38013">
    <property type="entry name" value="GLYCOPROTEIN/POLYSACCHARIDE METABOLISM"/>
    <property type="match status" value="1"/>
</dbReference>
<feature type="signal peptide" evidence="2">
    <location>
        <begin position="1"/>
        <end position="24"/>
    </location>
</feature>
<evidence type="ECO:0000313" key="3">
    <source>
        <dbReference type="EMBL" id="MFC3674326.1"/>
    </source>
</evidence>
<dbReference type="InterPro" id="IPR039366">
    <property type="entry name" value="Pilotin"/>
</dbReference>
<organism evidence="3 4">
    <name type="scientific">Ferrovibrio xuzhouensis</name>
    <dbReference type="NCBI Taxonomy" id="1576914"/>
    <lineage>
        <taxon>Bacteria</taxon>
        <taxon>Pseudomonadati</taxon>
        <taxon>Pseudomonadota</taxon>
        <taxon>Alphaproteobacteria</taxon>
        <taxon>Rhodospirillales</taxon>
        <taxon>Rhodospirillaceae</taxon>
        <taxon>Ferrovibrio</taxon>
    </lineage>
</organism>
<evidence type="ECO:0000256" key="2">
    <source>
        <dbReference type="SAM" id="SignalP"/>
    </source>
</evidence>
<gene>
    <name evidence="3" type="ORF">ACFOOQ_02150</name>
</gene>
<dbReference type="RefSeq" id="WP_379721096.1">
    <property type="nucleotide sequence ID" value="NZ_JBHRYJ010000001.1"/>
</dbReference>
<proteinExistence type="predicted"/>
<feature type="chain" id="PRO_5046634322" evidence="2">
    <location>
        <begin position="25"/>
        <end position="197"/>
    </location>
</feature>
<dbReference type="EMBL" id="JBHRYJ010000001">
    <property type="protein sequence ID" value="MFC3674326.1"/>
    <property type="molecule type" value="Genomic_DNA"/>
</dbReference>
<feature type="compositionally biased region" description="Low complexity" evidence="1">
    <location>
        <begin position="140"/>
        <end position="164"/>
    </location>
</feature>
<keyword evidence="4" id="KW-1185">Reference proteome</keyword>
<dbReference type="PANTHER" id="PTHR38013:SF1">
    <property type="entry name" value="GLYCOPROTEIN_POLYSACCHARIDE METABOLISM"/>
    <property type="match status" value="1"/>
</dbReference>
<keyword evidence="3" id="KW-0449">Lipoprotein</keyword>
<sequence length="197" mass="20990">MIQRRTFMGLFAVALAASSLAACATRGNSVDGTVSYRERLILPADSRIVVRLEDITKGQSYPQVISEQHIVPDSAAVTRFAVPYNPNDINPNATYVMTAWIEQGGRVLFRNAKLYQVLTKTAPMTGINIELEQVTAQFMPSAPAGSSSTTTSTTTTTTGTPPGTYIVQPAPQQPGTYVVQPAPAAPPPGTVILNPAR</sequence>
<dbReference type="Pfam" id="PF09619">
    <property type="entry name" value="YscW"/>
    <property type="match status" value="1"/>
</dbReference>
<dbReference type="Proteomes" id="UP001595711">
    <property type="component" value="Unassembled WGS sequence"/>
</dbReference>
<name>A0ABV7VCF7_9PROT</name>
<reference evidence="4" key="1">
    <citation type="journal article" date="2019" name="Int. J. Syst. Evol. Microbiol.">
        <title>The Global Catalogue of Microorganisms (GCM) 10K type strain sequencing project: providing services to taxonomists for standard genome sequencing and annotation.</title>
        <authorList>
            <consortium name="The Broad Institute Genomics Platform"/>
            <consortium name="The Broad Institute Genome Sequencing Center for Infectious Disease"/>
            <person name="Wu L."/>
            <person name="Ma J."/>
        </authorList>
    </citation>
    <scope>NUCLEOTIDE SEQUENCE [LARGE SCALE GENOMIC DNA]</scope>
    <source>
        <strain evidence="4">KCTC 42182</strain>
    </source>
</reference>
<comment type="caution">
    <text evidence="3">The sequence shown here is derived from an EMBL/GenBank/DDBJ whole genome shotgun (WGS) entry which is preliminary data.</text>
</comment>
<dbReference type="PROSITE" id="PS51257">
    <property type="entry name" value="PROKAR_LIPOPROTEIN"/>
    <property type="match status" value="1"/>
</dbReference>
<evidence type="ECO:0000256" key="1">
    <source>
        <dbReference type="SAM" id="MobiDB-lite"/>
    </source>
</evidence>
<protein>
    <submittedName>
        <fullName evidence="3">YbaY family lipoprotein</fullName>
    </submittedName>
</protein>